<evidence type="ECO:0000313" key="3">
    <source>
        <dbReference type="Proteomes" id="UP001189429"/>
    </source>
</evidence>
<name>A0ABN9Q609_9DINO</name>
<protein>
    <submittedName>
        <fullName evidence="2">Uncharacterized protein</fullName>
    </submittedName>
</protein>
<proteinExistence type="predicted"/>
<feature type="compositionally biased region" description="Low complexity" evidence="1">
    <location>
        <begin position="66"/>
        <end position="81"/>
    </location>
</feature>
<accession>A0ABN9Q609</accession>
<dbReference type="EMBL" id="CAUYUJ010002532">
    <property type="protein sequence ID" value="CAK0801188.1"/>
    <property type="molecule type" value="Genomic_DNA"/>
</dbReference>
<comment type="caution">
    <text evidence="2">The sequence shown here is derived from an EMBL/GenBank/DDBJ whole genome shotgun (WGS) entry which is preliminary data.</text>
</comment>
<evidence type="ECO:0000256" key="1">
    <source>
        <dbReference type="SAM" id="MobiDB-lite"/>
    </source>
</evidence>
<keyword evidence="3" id="KW-1185">Reference proteome</keyword>
<gene>
    <name evidence="2" type="ORF">PCOR1329_LOCUS9140</name>
</gene>
<sequence>MGSARGADDHLPRRCFGRFTLEDQDQTPPSDDWLFRNPSDLGAYPRRAAWAPPAAAPTPRVRRPPGLRGAAAASRSAEAGTPAGGTGGASTSSSSPGGGTGASTSATS</sequence>
<feature type="region of interest" description="Disordered" evidence="1">
    <location>
        <begin position="19"/>
        <end position="108"/>
    </location>
</feature>
<reference evidence="2" key="1">
    <citation type="submission" date="2023-10" db="EMBL/GenBank/DDBJ databases">
        <authorList>
            <person name="Chen Y."/>
            <person name="Shah S."/>
            <person name="Dougan E. K."/>
            <person name="Thang M."/>
            <person name="Chan C."/>
        </authorList>
    </citation>
    <scope>NUCLEOTIDE SEQUENCE [LARGE SCALE GENOMIC DNA]</scope>
</reference>
<evidence type="ECO:0000313" key="2">
    <source>
        <dbReference type="EMBL" id="CAK0801188.1"/>
    </source>
</evidence>
<feature type="compositionally biased region" description="Low complexity" evidence="1">
    <location>
        <begin position="43"/>
        <end position="59"/>
    </location>
</feature>
<dbReference type="Proteomes" id="UP001189429">
    <property type="component" value="Unassembled WGS sequence"/>
</dbReference>
<organism evidence="2 3">
    <name type="scientific">Prorocentrum cordatum</name>
    <dbReference type="NCBI Taxonomy" id="2364126"/>
    <lineage>
        <taxon>Eukaryota</taxon>
        <taxon>Sar</taxon>
        <taxon>Alveolata</taxon>
        <taxon>Dinophyceae</taxon>
        <taxon>Prorocentrales</taxon>
        <taxon>Prorocentraceae</taxon>
        <taxon>Prorocentrum</taxon>
    </lineage>
</organism>